<dbReference type="EMBL" id="JAMZFW010000006">
    <property type="protein sequence ID" value="MCP1101952.1"/>
    <property type="molecule type" value="Genomic_DNA"/>
</dbReference>
<dbReference type="PANTHER" id="PTHR31118:SF12">
    <property type="entry name" value="CYCLASE-LIKE PROTEIN 2"/>
    <property type="match status" value="1"/>
</dbReference>
<proteinExistence type="predicted"/>
<dbReference type="SUPFAM" id="SSF102198">
    <property type="entry name" value="Putative cyclase"/>
    <property type="match status" value="1"/>
</dbReference>
<reference evidence="1 2" key="1">
    <citation type="journal article" date="2022" name="Genome Biol. Evol.">
        <title>Host diet, physiology and behaviors set the stage for Lachnospiraceae cladogenesis.</title>
        <authorList>
            <person name="Vera-Ponce De Leon A."/>
            <person name="Schneider M."/>
            <person name="Jahnes B.C."/>
            <person name="Sadowski V."/>
            <person name="Camuy-Velez L.A."/>
            <person name="Duan J."/>
            <person name="Sabree Z.L."/>
        </authorList>
    </citation>
    <scope>NUCLEOTIDE SEQUENCE [LARGE SCALE GENOMIC DNA]</scope>
    <source>
        <strain evidence="1 2">PAL113</strain>
    </source>
</reference>
<keyword evidence="2" id="KW-1185">Reference proteome</keyword>
<dbReference type="InterPro" id="IPR007325">
    <property type="entry name" value="KFase/CYL"/>
</dbReference>
<gene>
    <name evidence="1" type="ORF">NK125_05910</name>
</gene>
<accession>A0ABT1E7Z4</accession>
<dbReference type="Gene3D" id="3.50.30.50">
    <property type="entry name" value="Putative cyclase"/>
    <property type="match status" value="1"/>
</dbReference>
<dbReference type="PANTHER" id="PTHR31118">
    <property type="entry name" value="CYCLASE-LIKE PROTEIN 2"/>
    <property type="match status" value="1"/>
</dbReference>
<organism evidence="1 2">
    <name type="scientific">Aequitasia blattaphilus</name>
    <dbReference type="NCBI Taxonomy" id="2949332"/>
    <lineage>
        <taxon>Bacteria</taxon>
        <taxon>Bacillati</taxon>
        <taxon>Bacillota</taxon>
        <taxon>Clostridia</taxon>
        <taxon>Lachnospirales</taxon>
        <taxon>Lachnospiraceae</taxon>
        <taxon>Aequitasia</taxon>
    </lineage>
</organism>
<dbReference type="Pfam" id="PF04199">
    <property type="entry name" value="Cyclase"/>
    <property type="match status" value="1"/>
</dbReference>
<evidence type="ECO:0000313" key="1">
    <source>
        <dbReference type="EMBL" id="MCP1101952.1"/>
    </source>
</evidence>
<dbReference type="InterPro" id="IPR037175">
    <property type="entry name" value="KFase_sf"/>
</dbReference>
<sequence>MKIYDITKELFSTPEYPGDPSPGFTQVYDMKQGDTCNLTNITFGAHNGTHLDAPKHFVQNGKDVESMELSRCIGECKVVSHQGDLTKEAVQDYLEDGTKKLLLKGSYTITKEAAKEMTLKGMELLGVVDPTVGAEEGVTVHKILLRNEVVILENLNLDGITEGKYFISALPLRMRGIEGSPVRAVLIDFT</sequence>
<dbReference type="RefSeq" id="WP_262065740.1">
    <property type="nucleotide sequence ID" value="NZ_JAMXOD010000006.1"/>
</dbReference>
<dbReference type="Proteomes" id="UP001523566">
    <property type="component" value="Unassembled WGS sequence"/>
</dbReference>
<protein>
    <submittedName>
        <fullName evidence="1">Cyclase family protein</fullName>
    </submittedName>
</protein>
<comment type="caution">
    <text evidence="1">The sequence shown here is derived from an EMBL/GenBank/DDBJ whole genome shotgun (WGS) entry which is preliminary data.</text>
</comment>
<name>A0ABT1E7Z4_9FIRM</name>
<evidence type="ECO:0000313" key="2">
    <source>
        <dbReference type="Proteomes" id="UP001523566"/>
    </source>
</evidence>